<evidence type="ECO:0000256" key="1">
    <source>
        <dbReference type="SAM" id="MobiDB-lite"/>
    </source>
</evidence>
<dbReference type="AlphaFoldDB" id="A0AAD8RZD6"/>
<evidence type="ECO:0000313" key="3">
    <source>
        <dbReference type="EMBL" id="KAK1642043.1"/>
    </source>
</evidence>
<reference evidence="3" key="1">
    <citation type="submission" date="2023-07" db="EMBL/GenBank/DDBJ databases">
        <title>A chromosome-level genome assembly of Lolium multiflorum.</title>
        <authorList>
            <person name="Chen Y."/>
            <person name="Copetti D."/>
            <person name="Kolliker R."/>
            <person name="Studer B."/>
        </authorList>
    </citation>
    <scope>NUCLEOTIDE SEQUENCE</scope>
    <source>
        <strain evidence="3">02402/16</strain>
        <tissue evidence="3">Leaf</tissue>
    </source>
</reference>
<dbReference type="Gene3D" id="3.30.420.10">
    <property type="entry name" value="Ribonuclease H-like superfamily/Ribonuclease H"/>
    <property type="match status" value="1"/>
</dbReference>
<dbReference type="EMBL" id="JAUUTY010000004">
    <property type="protein sequence ID" value="KAK1642043.1"/>
    <property type="molecule type" value="Genomic_DNA"/>
</dbReference>
<feature type="domain" description="RNase H type-1" evidence="2">
    <location>
        <begin position="254"/>
        <end position="358"/>
    </location>
</feature>
<evidence type="ECO:0000259" key="2">
    <source>
        <dbReference type="Pfam" id="PF13456"/>
    </source>
</evidence>
<gene>
    <name evidence="3" type="ORF">QYE76_059848</name>
</gene>
<sequence>MVWWPRAPPGLPHFRLFHEPPPCKTRSFDEQETPSRAAVARDQDAGAESLFGTRGAENARKASPSTAAISTAIFITALLLHEEGSFSGEARGVHAGVMLGDWDENINPEIITDLLDQRIDDETNNRLCAPFTKKEISDALFQISPLKAPGPDGFPARFLQRNWALLRDEVVKAVQRFFTDGVRPEGVNDMAIVLIPKKNDPEKLKDFRPISLCNVIFKVVSKCLTSELSYSKWFCGFTSFPSWTAPVEGSLKANVDAGWDDLSKKAGLGIVIRDHSGGVLLTEWKYVSSCASAEEAELLAILSGIKHLLALGSGPGVVESDCLKAVQTILGTGRDSSGGWALFQEARDLLRVFNNISVIKID</sequence>
<dbReference type="InterPro" id="IPR002156">
    <property type="entry name" value="RNaseH_domain"/>
</dbReference>
<dbReference type="InterPro" id="IPR012337">
    <property type="entry name" value="RNaseH-like_sf"/>
</dbReference>
<accession>A0AAD8RZD6</accession>
<comment type="caution">
    <text evidence="3">The sequence shown here is derived from an EMBL/GenBank/DDBJ whole genome shotgun (WGS) entry which is preliminary data.</text>
</comment>
<dbReference type="InterPro" id="IPR044730">
    <property type="entry name" value="RNase_H-like_dom_plant"/>
</dbReference>
<dbReference type="GO" id="GO:0003676">
    <property type="term" value="F:nucleic acid binding"/>
    <property type="evidence" value="ECO:0007669"/>
    <property type="project" value="InterPro"/>
</dbReference>
<feature type="region of interest" description="Disordered" evidence="1">
    <location>
        <begin position="23"/>
        <end position="62"/>
    </location>
</feature>
<dbReference type="CDD" id="cd06222">
    <property type="entry name" value="RNase_H_like"/>
    <property type="match status" value="1"/>
</dbReference>
<proteinExistence type="predicted"/>
<dbReference type="GO" id="GO:0004523">
    <property type="term" value="F:RNA-DNA hybrid ribonuclease activity"/>
    <property type="evidence" value="ECO:0007669"/>
    <property type="project" value="InterPro"/>
</dbReference>
<protein>
    <recommendedName>
        <fullName evidence="2">RNase H type-1 domain-containing protein</fullName>
    </recommendedName>
</protein>
<name>A0AAD8RZD6_LOLMU</name>
<keyword evidence="4" id="KW-1185">Reference proteome</keyword>
<dbReference type="InterPro" id="IPR036397">
    <property type="entry name" value="RNaseH_sf"/>
</dbReference>
<dbReference type="PANTHER" id="PTHR47074:SF11">
    <property type="entry name" value="REVERSE TRANSCRIPTASE-LIKE PROTEIN"/>
    <property type="match status" value="1"/>
</dbReference>
<dbReference type="Pfam" id="PF13456">
    <property type="entry name" value="RVT_3"/>
    <property type="match status" value="1"/>
</dbReference>
<dbReference type="Proteomes" id="UP001231189">
    <property type="component" value="Unassembled WGS sequence"/>
</dbReference>
<dbReference type="PANTHER" id="PTHR47074">
    <property type="entry name" value="BNAC02G40300D PROTEIN"/>
    <property type="match status" value="1"/>
</dbReference>
<dbReference type="SUPFAM" id="SSF53098">
    <property type="entry name" value="Ribonuclease H-like"/>
    <property type="match status" value="1"/>
</dbReference>
<evidence type="ECO:0000313" key="4">
    <source>
        <dbReference type="Proteomes" id="UP001231189"/>
    </source>
</evidence>
<dbReference type="InterPro" id="IPR052929">
    <property type="entry name" value="RNase_H-like_EbsB-rel"/>
</dbReference>
<organism evidence="3 4">
    <name type="scientific">Lolium multiflorum</name>
    <name type="common">Italian ryegrass</name>
    <name type="synonym">Lolium perenne subsp. multiflorum</name>
    <dbReference type="NCBI Taxonomy" id="4521"/>
    <lineage>
        <taxon>Eukaryota</taxon>
        <taxon>Viridiplantae</taxon>
        <taxon>Streptophyta</taxon>
        <taxon>Embryophyta</taxon>
        <taxon>Tracheophyta</taxon>
        <taxon>Spermatophyta</taxon>
        <taxon>Magnoliopsida</taxon>
        <taxon>Liliopsida</taxon>
        <taxon>Poales</taxon>
        <taxon>Poaceae</taxon>
        <taxon>BOP clade</taxon>
        <taxon>Pooideae</taxon>
        <taxon>Poodae</taxon>
        <taxon>Poeae</taxon>
        <taxon>Poeae Chloroplast Group 2 (Poeae type)</taxon>
        <taxon>Loliodinae</taxon>
        <taxon>Loliinae</taxon>
        <taxon>Lolium</taxon>
    </lineage>
</organism>